<keyword evidence="4" id="KW-0732">Signal</keyword>
<evidence type="ECO:0000313" key="5">
    <source>
        <dbReference type="EMBL" id="MBB6519768.1"/>
    </source>
</evidence>
<feature type="signal peptide" evidence="4">
    <location>
        <begin position="1"/>
        <end position="20"/>
    </location>
</feature>
<dbReference type="InterPro" id="IPR036412">
    <property type="entry name" value="HAD-like_sf"/>
</dbReference>
<reference evidence="5 6" key="1">
    <citation type="submission" date="2020-08" db="EMBL/GenBank/DDBJ databases">
        <title>Genomic Encyclopedia of Type Strains, Phase IV (KMG-IV): sequencing the most valuable type-strain genomes for metagenomic binning, comparative biology and taxonomic classification.</title>
        <authorList>
            <person name="Goeker M."/>
        </authorList>
    </citation>
    <scope>NUCLEOTIDE SEQUENCE [LARGE SCALE GENOMIC DNA]</scope>
    <source>
        <strain evidence="5 6">DSM 22368</strain>
    </source>
</reference>
<dbReference type="EMBL" id="JACHHT010000001">
    <property type="protein sequence ID" value="MBB6519768.1"/>
    <property type="molecule type" value="Genomic_DNA"/>
</dbReference>
<accession>A0A7X0MU08</accession>
<keyword evidence="6" id="KW-1185">Reference proteome</keyword>
<sequence length="300" mass="33731">MKSLSYLSVMFVFFSSIVHASSDDVLPSWLNNASKENILQFVERSLNPNAPDFIPVESRIAVFDVDGTLWVEKPHYAQQGFVLSEHSPALSSAQPKSEATLLTLSAKLFEGMSEKSYQEKSREFLLNGSLHPRYKAPHAKLIYQPMLELIRLLKKNKFDVYLCTGSDEGFVRSVAFELFGIPADHVIAQNVAYYRDDRSNAVLRSGEYRKPINLGQGKVSNIMHRIGKKPVLAVGNSLGDLQMLDWVADGGLSILITHDDAQREYDYGDKNQKIAKAFSAVNLTAVSMRKDFKNIFYEVN</sequence>
<dbReference type="RefSeq" id="WP_166853171.1">
    <property type="nucleotide sequence ID" value="NZ_JAAONY010000001.1"/>
</dbReference>
<dbReference type="CDD" id="cd01427">
    <property type="entry name" value="HAD_like"/>
    <property type="match status" value="1"/>
</dbReference>
<evidence type="ECO:0000256" key="3">
    <source>
        <dbReference type="ARBA" id="ARBA00022842"/>
    </source>
</evidence>
<keyword evidence="3" id="KW-0460">Magnesium</keyword>
<feature type="chain" id="PRO_5030527083" evidence="4">
    <location>
        <begin position="21"/>
        <end position="300"/>
    </location>
</feature>
<dbReference type="GO" id="GO:0016787">
    <property type="term" value="F:hydrolase activity"/>
    <property type="evidence" value="ECO:0007669"/>
    <property type="project" value="UniProtKB-KW"/>
</dbReference>
<dbReference type="Gene3D" id="3.40.50.1000">
    <property type="entry name" value="HAD superfamily/HAD-like"/>
    <property type="match status" value="1"/>
</dbReference>
<dbReference type="InParanoid" id="A0A7X0MU08"/>
<dbReference type="Proteomes" id="UP000528457">
    <property type="component" value="Unassembled WGS sequence"/>
</dbReference>
<evidence type="ECO:0000313" key="6">
    <source>
        <dbReference type="Proteomes" id="UP000528457"/>
    </source>
</evidence>
<dbReference type="PANTHER" id="PTHR43344">
    <property type="entry name" value="PHOSPHOSERINE PHOSPHATASE"/>
    <property type="match status" value="1"/>
</dbReference>
<dbReference type="GO" id="GO:0046872">
    <property type="term" value="F:metal ion binding"/>
    <property type="evidence" value="ECO:0007669"/>
    <property type="project" value="UniProtKB-KW"/>
</dbReference>
<dbReference type="AlphaFoldDB" id="A0A7X0MU08"/>
<evidence type="ECO:0000256" key="4">
    <source>
        <dbReference type="SAM" id="SignalP"/>
    </source>
</evidence>
<name>A0A7X0MU08_9GAMM</name>
<dbReference type="Pfam" id="PF12710">
    <property type="entry name" value="HAD"/>
    <property type="match status" value="1"/>
</dbReference>
<dbReference type="PANTHER" id="PTHR43344:SF13">
    <property type="entry name" value="PHOSPHATASE RV3661-RELATED"/>
    <property type="match status" value="1"/>
</dbReference>
<organism evidence="5 6">
    <name type="scientific">Pseudoteredinibacter isoporae</name>
    <dbReference type="NCBI Taxonomy" id="570281"/>
    <lineage>
        <taxon>Bacteria</taxon>
        <taxon>Pseudomonadati</taxon>
        <taxon>Pseudomonadota</taxon>
        <taxon>Gammaproteobacteria</taxon>
        <taxon>Cellvibrionales</taxon>
        <taxon>Cellvibrionaceae</taxon>
        <taxon>Pseudoteredinibacter</taxon>
    </lineage>
</organism>
<dbReference type="InterPro" id="IPR050582">
    <property type="entry name" value="HAD-like_SerB"/>
</dbReference>
<keyword evidence="1" id="KW-0479">Metal-binding</keyword>
<dbReference type="SUPFAM" id="SSF56784">
    <property type="entry name" value="HAD-like"/>
    <property type="match status" value="1"/>
</dbReference>
<keyword evidence="2" id="KW-0378">Hydrolase</keyword>
<protein>
    <submittedName>
        <fullName evidence="5">Phosphoserine phosphatase</fullName>
    </submittedName>
</protein>
<evidence type="ECO:0000256" key="1">
    <source>
        <dbReference type="ARBA" id="ARBA00022723"/>
    </source>
</evidence>
<gene>
    <name evidence="5" type="ORF">HNR48_000046</name>
</gene>
<comment type="caution">
    <text evidence="5">The sequence shown here is derived from an EMBL/GenBank/DDBJ whole genome shotgun (WGS) entry which is preliminary data.</text>
</comment>
<proteinExistence type="predicted"/>
<evidence type="ECO:0000256" key="2">
    <source>
        <dbReference type="ARBA" id="ARBA00022801"/>
    </source>
</evidence>
<dbReference type="InterPro" id="IPR023214">
    <property type="entry name" value="HAD_sf"/>
</dbReference>